<keyword evidence="5" id="KW-0812">Transmembrane</keyword>
<dbReference type="InterPro" id="IPR036188">
    <property type="entry name" value="FAD/NAD-bd_sf"/>
</dbReference>
<dbReference type="EMBL" id="WIUZ02000007">
    <property type="protein sequence ID" value="KAF9785030.1"/>
    <property type="molecule type" value="Genomic_DNA"/>
</dbReference>
<sequence length="559" mass="62318">MFTPIDSKLTPKVLIVGAGPAGLVLALSLLQNGVPVRIVDKAPKHPVGQRGSGIQPRSMELYRTLGVLDDILREHIPVPKIRNYEVESGFSQVISVLDTSPFMTPTPECPYLNPILLGQSRTQGILRHHLSRLGREVELGTELVDIEQHDDCVTCRLKKTKEDGSIEEEVLKTEYVVGSDGGRGFIRKKMGFPFLGETRHGEHWVIADVRIKNLDKSYWHMWGDFQNTLLTIRPTDDADNDEFWIAIAGPDIDWQNLSTSPDHFIEGVRKLSGLQSLEFSEVMTLNYYRINIRMTDSFSKGRVFLAGDAAHAHPFIGGQGMNTSIQDSFNLGWKLALATKSLASPRLLDSYSVERLPVVAKLLELTKEYLQKAVDLDPHVDAPEEDSPYHRGIRLYQLDVNCRGSPVVVDRLDEETYKLGKRLRAGDRAPDAPGIVPLNAGLRPGATHLFDIFSSNKHTALIFFKDSENAKPYLELLEHYPPNNVLPVIVLQQGDERSVDVFAKTNVVQDSAGHVWRSYSTEHDTKIAIVRPDGCVGALGISPDVVDEYRKLVFGTCAT</sequence>
<accession>A0A9P6HDQ4</accession>
<keyword evidence="5" id="KW-1133">Transmembrane helix</keyword>
<dbReference type="PRINTS" id="PR00420">
    <property type="entry name" value="RNGMNOXGNASE"/>
</dbReference>
<dbReference type="Gene3D" id="3.40.30.120">
    <property type="match status" value="1"/>
</dbReference>
<dbReference type="PANTHER" id="PTHR43004">
    <property type="entry name" value="TRK SYSTEM POTASSIUM UPTAKE PROTEIN"/>
    <property type="match status" value="1"/>
</dbReference>
<feature type="domain" description="FAD-binding" evidence="6">
    <location>
        <begin position="12"/>
        <end position="364"/>
    </location>
</feature>
<dbReference type="InterPro" id="IPR050641">
    <property type="entry name" value="RIFMO-like"/>
</dbReference>
<reference evidence="7" key="2">
    <citation type="submission" date="2020-11" db="EMBL/GenBank/DDBJ databases">
        <authorList>
            <consortium name="DOE Joint Genome Institute"/>
            <person name="Kuo A."/>
            <person name="Miyauchi S."/>
            <person name="Kiss E."/>
            <person name="Drula E."/>
            <person name="Kohler A."/>
            <person name="Sanchez-Garcia M."/>
            <person name="Andreopoulos B."/>
            <person name="Barry K.W."/>
            <person name="Bonito G."/>
            <person name="Buee M."/>
            <person name="Carver A."/>
            <person name="Chen C."/>
            <person name="Cichocki N."/>
            <person name="Clum A."/>
            <person name="Culley D."/>
            <person name="Crous P.W."/>
            <person name="Fauchery L."/>
            <person name="Girlanda M."/>
            <person name="Hayes R."/>
            <person name="Keri Z."/>
            <person name="Labutti K."/>
            <person name="Lipzen A."/>
            <person name="Lombard V."/>
            <person name="Magnuson J."/>
            <person name="Maillard F."/>
            <person name="Morin E."/>
            <person name="Murat C."/>
            <person name="Nolan M."/>
            <person name="Ohm R."/>
            <person name="Pangilinan J."/>
            <person name="Pereira M."/>
            <person name="Perotto S."/>
            <person name="Peter M."/>
            <person name="Riley R."/>
            <person name="Sitrit Y."/>
            <person name="Stielow B."/>
            <person name="Szollosi G."/>
            <person name="Zifcakova L."/>
            <person name="Stursova M."/>
            <person name="Spatafora J.W."/>
            <person name="Tedersoo L."/>
            <person name="Vaario L.-M."/>
            <person name="Yamada A."/>
            <person name="Yan M."/>
            <person name="Wang P."/>
            <person name="Xu J."/>
            <person name="Bruns T."/>
            <person name="Baldrian P."/>
            <person name="Vilgalys R."/>
            <person name="Henrissat B."/>
            <person name="Grigoriev I.V."/>
            <person name="Hibbett D."/>
            <person name="Nagy L.G."/>
            <person name="Martin F.M."/>
        </authorList>
    </citation>
    <scope>NUCLEOTIDE SEQUENCE</scope>
    <source>
        <strain evidence="7">UH-Tt-Lm1</strain>
    </source>
</reference>
<keyword evidence="8" id="KW-1185">Reference proteome</keyword>
<keyword evidence="3" id="KW-0274">FAD</keyword>
<keyword evidence="5" id="KW-0472">Membrane</keyword>
<name>A0A9P6HDQ4_9AGAM</name>
<comment type="cofactor">
    <cofactor evidence="1">
        <name>FAD</name>
        <dbReference type="ChEBI" id="CHEBI:57692"/>
    </cofactor>
</comment>
<evidence type="ECO:0000256" key="4">
    <source>
        <dbReference type="ARBA" id="ARBA00023002"/>
    </source>
</evidence>
<dbReference type="Gene3D" id="3.30.70.2450">
    <property type="match status" value="1"/>
</dbReference>
<dbReference type="PANTHER" id="PTHR43004:SF19">
    <property type="entry name" value="BINDING MONOOXYGENASE, PUTATIVE (JCVI)-RELATED"/>
    <property type="match status" value="1"/>
</dbReference>
<comment type="caution">
    <text evidence="7">The sequence shown here is derived from an EMBL/GenBank/DDBJ whole genome shotgun (WGS) entry which is preliminary data.</text>
</comment>
<dbReference type="InterPro" id="IPR002938">
    <property type="entry name" value="FAD-bd"/>
</dbReference>
<evidence type="ECO:0000256" key="2">
    <source>
        <dbReference type="ARBA" id="ARBA00022630"/>
    </source>
</evidence>
<dbReference type="GO" id="GO:0071949">
    <property type="term" value="F:FAD binding"/>
    <property type="evidence" value="ECO:0007669"/>
    <property type="project" value="InterPro"/>
</dbReference>
<gene>
    <name evidence="7" type="ORF">BJ322DRAFT_1061028</name>
</gene>
<protein>
    <submittedName>
        <fullName evidence="7">FAD binding domain-containing protein</fullName>
    </submittedName>
</protein>
<dbReference type="OrthoDB" id="2690153at2759"/>
<dbReference type="GO" id="GO:0016709">
    <property type="term" value="F:oxidoreductase activity, acting on paired donors, with incorporation or reduction of molecular oxygen, NAD(P)H as one donor, and incorporation of one atom of oxygen"/>
    <property type="evidence" value="ECO:0007669"/>
    <property type="project" value="UniProtKB-ARBA"/>
</dbReference>
<reference evidence="7" key="1">
    <citation type="journal article" date="2020" name="Nat. Commun.">
        <title>Large-scale genome sequencing of mycorrhizal fungi provides insights into the early evolution of symbiotic traits.</title>
        <authorList>
            <person name="Miyauchi S."/>
            <person name="Kiss E."/>
            <person name="Kuo A."/>
            <person name="Drula E."/>
            <person name="Kohler A."/>
            <person name="Sanchez-Garcia M."/>
            <person name="Morin E."/>
            <person name="Andreopoulos B."/>
            <person name="Barry K.W."/>
            <person name="Bonito G."/>
            <person name="Buee M."/>
            <person name="Carver A."/>
            <person name="Chen C."/>
            <person name="Cichocki N."/>
            <person name="Clum A."/>
            <person name="Culley D."/>
            <person name="Crous P.W."/>
            <person name="Fauchery L."/>
            <person name="Girlanda M."/>
            <person name="Hayes R.D."/>
            <person name="Keri Z."/>
            <person name="LaButti K."/>
            <person name="Lipzen A."/>
            <person name="Lombard V."/>
            <person name="Magnuson J."/>
            <person name="Maillard F."/>
            <person name="Murat C."/>
            <person name="Nolan M."/>
            <person name="Ohm R.A."/>
            <person name="Pangilinan J."/>
            <person name="Pereira M.F."/>
            <person name="Perotto S."/>
            <person name="Peter M."/>
            <person name="Pfister S."/>
            <person name="Riley R."/>
            <person name="Sitrit Y."/>
            <person name="Stielow J.B."/>
            <person name="Szollosi G."/>
            <person name="Zifcakova L."/>
            <person name="Stursova M."/>
            <person name="Spatafora J.W."/>
            <person name="Tedersoo L."/>
            <person name="Vaario L.M."/>
            <person name="Yamada A."/>
            <person name="Yan M."/>
            <person name="Wang P."/>
            <person name="Xu J."/>
            <person name="Bruns T."/>
            <person name="Baldrian P."/>
            <person name="Vilgalys R."/>
            <person name="Dunand C."/>
            <person name="Henrissat B."/>
            <person name="Grigoriev I.V."/>
            <person name="Hibbett D."/>
            <person name="Nagy L.G."/>
            <person name="Martin F.M."/>
        </authorList>
    </citation>
    <scope>NUCLEOTIDE SEQUENCE</scope>
    <source>
        <strain evidence="7">UH-Tt-Lm1</strain>
    </source>
</reference>
<evidence type="ECO:0000313" key="8">
    <source>
        <dbReference type="Proteomes" id="UP000736335"/>
    </source>
</evidence>
<dbReference type="AlphaFoldDB" id="A0A9P6HDQ4"/>
<feature type="transmembrane region" description="Helical" evidence="5">
    <location>
        <begin position="12"/>
        <end position="30"/>
    </location>
</feature>
<dbReference type="Gene3D" id="3.50.50.60">
    <property type="entry name" value="FAD/NAD(P)-binding domain"/>
    <property type="match status" value="1"/>
</dbReference>
<evidence type="ECO:0000259" key="6">
    <source>
        <dbReference type="Pfam" id="PF01494"/>
    </source>
</evidence>
<dbReference type="Proteomes" id="UP000736335">
    <property type="component" value="Unassembled WGS sequence"/>
</dbReference>
<evidence type="ECO:0000313" key="7">
    <source>
        <dbReference type="EMBL" id="KAF9785030.1"/>
    </source>
</evidence>
<dbReference type="Pfam" id="PF01494">
    <property type="entry name" value="FAD_binding_3"/>
    <property type="match status" value="1"/>
</dbReference>
<organism evidence="7 8">
    <name type="scientific">Thelephora terrestris</name>
    <dbReference type="NCBI Taxonomy" id="56493"/>
    <lineage>
        <taxon>Eukaryota</taxon>
        <taxon>Fungi</taxon>
        <taxon>Dikarya</taxon>
        <taxon>Basidiomycota</taxon>
        <taxon>Agaricomycotina</taxon>
        <taxon>Agaricomycetes</taxon>
        <taxon>Thelephorales</taxon>
        <taxon>Thelephoraceae</taxon>
        <taxon>Thelephora</taxon>
    </lineage>
</organism>
<keyword evidence="4" id="KW-0560">Oxidoreductase</keyword>
<evidence type="ECO:0000256" key="5">
    <source>
        <dbReference type="SAM" id="Phobius"/>
    </source>
</evidence>
<proteinExistence type="predicted"/>
<keyword evidence="2" id="KW-0285">Flavoprotein</keyword>
<dbReference type="SUPFAM" id="SSF51905">
    <property type="entry name" value="FAD/NAD(P)-binding domain"/>
    <property type="match status" value="1"/>
</dbReference>
<evidence type="ECO:0000256" key="1">
    <source>
        <dbReference type="ARBA" id="ARBA00001974"/>
    </source>
</evidence>
<evidence type="ECO:0000256" key="3">
    <source>
        <dbReference type="ARBA" id="ARBA00022827"/>
    </source>
</evidence>